<evidence type="ECO:0000313" key="2">
    <source>
        <dbReference type="Proteomes" id="UP000077202"/>
    </source>
</evidence>
<dbReference type="AlphaFoldDB" id="A0A176VIX1"/>
<proteinExistence type="predicted"/>
<reference evidence="1" key="1">
    <citation type="submission" date="2016-03" db="EMBL/GenBank/DDBJ databases">
        <title>Mechanisms controlling the formation of the plant cell surface in tip-growing cells are functionally conserved among land plants.</title>
        <authorList>
            <person name="Honkanen S."/>
            <person name="Jones V.A."/>
            <person name="Morieri G."/>
            <person name="Champion C."/>
            <person name="Hetherington A.J."/>
            <person name="Kelly S."/>
            <person name="Saint-Marcoux D."/>
            <person name="Proust H."/>
            <person name="Prescott H."/>
            <person name="Dolan L."/>
        </authorList>
    </citation>
    <scope>NUCLEOTIDE SEQUENCE [LARGE SCALE GENOMIC DNA]</scope>
    <source>
        <tissue evidence="1">Whole gametophyte</tissue>
    </source>
</reference>
<sequence length="120" mass="12644">MRGILEYGVAKFPKGGSLRAWLLNNPLGFDTPQVERHHVPGAGVHGGPEVKGGLKVDGPPSVFIVIKLLLMQYELVLESPHPIPVHVSAYVDTVQAVPTIVVIRGCSNSDLTGGNGVDGS</sequence>
<dbReference type="Proteomes" id="UP000077202">
    <property type="component" value="Unassembled WGS sequence"/>
</dbReference>
<keyword evidence="2" id="KW-1185">Reference proteome</keyword>
<accession>A0A176VIX1</accession>
<name>A0A176VIX1_MARPO</name>
<organism evidence="1 2">
    <name type="scientific">Marchantia polymorpha subsp. ruderalis</name>
    <dbReference type="NCBI Taxonomy" id="1480154"/>
    <lineage>
        <taxon>Eukaryota</taxon>
        <taxon>Viridiplantae</taxon>
        <taxon>Streptophyta</taxon>
        <taxon>Embryophyta</taxon>
        <taxon>Marchantiophyta</taxon>
        <taxon>Marchantiopsida</taxon>
        <taxon>Marchantiidae</taxon>
        <taxon>Marchantiales</taxon>
        <taxon>Marchantiaceae</taxon>
        <taxon>Marchantia</taxon>
    </lineage>
</organism>
<protein>
    <submittedName>
        <fullName evidence="1">Uncharacterized protein</fullName>
    </submittedName>
</protein>
<comment type="caution">
    <text evidence="1">The sequence shown here is derived from an EMBL/GenBank/DDBJ whole genome shotgun (WGS) entry which is preliminary data.</text>
</comment>
<gene>
    <name evidence="1" type="ORF">AXG93_4010s1080</name>
</gene>
<evidence type="ECO:0000313" key="1">
    <source>
        <dbReference type="EMBL" id="OAE20271.1"/>
    </source>
</evidence>
<dbReference type="EMBL" id="LVLJ01003652">
    <property type="protein sequence ID" value="OAE20271.1"/>
    <property type="molecule type" value="Genomic_DNA"/>
</dbReference>